<evidence type="ECO:0000259" key="3">
    <source>
        <dbReference type="Pfam" id="PF02784"/>
    </source>
</evidence>
<dbReference type="SUPFAM" id="SSF51419">
    <property type="entry name" value="PLP-binding barrel"/>
    <property type="match status" value="1"/>
</dbReference>
<proteinExistence type="predicted"/>
<comment type="cofactor">
    <cofactor evidence="1">
        <name>pyridoxal 5'-phosphate</name>
        <dbReference type="ChEBI" id="CHEBI:597326"/>
    </cofactor>
</comment>
<dbReference type="Gene3D" id="2.40.37.10">
    <property type="entry name" value="Lyase, Ornithine Decarboxylase, Chain A, domain 1"/>
    <property type="match status" value="1"/>
</dbReference>
<dbReference type="SUPFAM" id="SSF50621">
    <property type="entry name" value="Alanine racemase C-terminal domain-like"/>
    <property type="match status" value="1"/>
</dbReference>
<dbReference type="PANTHER" id="PTHR43727:SF2">
    <property type="entry name" value="GROUP IV DECARBOXYLASE"/>
    <property type="match status" value="1"/>
</dbReference>
<dbReference type="PROSITE" id="PS00879">
    <property type="entry name" value="ODR_DC_2_2"/>
    <property type="match status" value="1"/>
</dbReference>
<dbReference type="Pfam" id="PF02784">
    <property type="entry name" value="Orn_Arg_deC_N"/>
    <property type="match status" value="1"/>
</dbReference>
<dbReference type="InterPro" id="IPR017530">
    <property type="entry name" value="DCO2ase_PEP1"/>
</dbReference>
<keyword evidence="2" id="KW-0663">Pyridoxal phosphate</keyword>
<keyword evidence="5" id="KW-1185">Reference proteome</keyword>
<sequence>MSLRTAGDRAAPWPARVSGAAAGARTRGAAAVGERQVRSRGATPDGVGVTAFGRRGGQLAVGGIAVDRVAARVGGTPFFAYDRAMVTARVAAVRAALPAEIGLSYAVKANPMPALLQHLSALVDGFDVASGLELRHALDTPVSAARVSFAGPGKSTAELSQAVAAGVTVEVESENEISRVRAVSDELGVAARVALRVNPDFAVRGAGMRLGGGPQQFGIDAERVPAVLKTLGGLDFQGFHVFAGSQNLHAESICEAQRRTVELVLGFADAAPGPVRYLNLGGGFGIPYSARDRPLDLGVIGENLAKLVDGVIRPALPRARAVIELGRYLVGEAGVYVTRVVDRKRSRGKTFLVVDGGLHHQLAASGNLGQVIRRNYPVAVAERMDEPAAETVTVVGCLCTPLDLLAADVDLPRAEIGDLIAVFQAGAYGLTASPTGFLSHPVPPEVLV</sequence>
<organism evidence="4 5">
    <name type="scientific">Actinokineospora xionganensis</name>
    <dbReference type="NCBI Taxonomy" id="2684470"/>
    <lineage>
        <taxon>Bacteria</taxon>
        <taxon>Bacillati</taxon>
        <taxon>Actinomycetota</taxon>
        <taxon>Actinomycetes</taxon>
        <taxon>Pseudonocardiales</taxon>
        <taxon>Pseudonocardiaceae</taxon>
        <taxon>Actinokineospora</taxon>
    </lineage>
</organism>
<dbReference type="InterPro" id="IPR022644">
    <property type="entry name" value="De-COase2_N"/>
</dbReference>
<dbReference type="PRINTS" id="PR01179">
    <property type="entry name" value="ODADCRBXLASE"/>
</dbReference>
<evidence type="ECO:0000256" key="1">
    <source>
        <dbReference type="ARBA" id="ARBA00001933"/>
    </source>
</evidence>
<reference evidence="4 5" key="1">
    <citation type="submission" date="2020-06" db="EMBL/GenBank/DDBJ databases">
        <title>Actinokineospora xiongansis sp. nov., isolated from soil of Baiyangdian.</title>
        <authorList>
            <person name="Zhang X."/>
        </authorList>
    </citation>
    <scope>NUCLEOTIDE SEQUENCE [LARGE SCALE GENOMIC DNA]</scope>
    <source>
        <strain evidence="4 5">HBU206404</strain>
    </source>
</reference>
<comment type="caution">
    <text evidence="4">The sequence shown here is derived from an EMBL/GenBank/DDBJ whole genome shotgun (WGS) entry which is preliminary data.</text>
</comment>
<dbReference type="InterPro" id="IPR009006">
    <property type="entry name" value="Ala_racemase/Decarboxylase_C"/>
</dbReference>
<accession>A0ABR7L3W2</accession>
<evidence type="ECO:0000313" key="5">
    <source>
        <dbReference type="Proteomes" id="UP000734823"/>
    </source>
</evidence>
<name>A0ABR7L3W2_9PSEU</name>
<evidence type="ECO:0000313" key="4">
    <source>
        <dbReference type="EMBL" id="MBC6447377.1"/>
    </source>
</evidence>
<dbReference type="NCBIfam" id="TIGR03099">
    <property type="entry name" value="dCO2ase_PEP1"/>
    <property type="match status" value="1"/>
</dbReference>
<dbReference type="EMBL" id="JABVED010000004">
    <property type="protein sequence ID" value="MBC6447377.1"/>
    <property type="molecule type" value="Genomic_DNA"/>
</dbReference>
<dbReference type="Gene3D" id="3.20.20.10">
    <property type="entry name" value="Alanine racemase"/>
    <property type="match status" value="1"/>
</dbReference>
<dbReference type="InterPro" id="IPR000183">
    <property type="entry name" value="Orn/DAP/Arg_de-COase"/>
</dbReference>
<dbReference type="CDD" id="cd06839">
    <property type="entry name" value="PLPDE_III_Btrk_like"/>
    <property type="match status" value="1"/>
</dbReference>
<evidence type="ECO:0000256" key="2">
    <source>
        <dbReference type="ARBA" id="ARBA00022898"/>
    </source>
</evidence>
<gene>
    <name evidence="4" type="ORF">GPZ80_09370</name>
</gene>
<protein>
    <submittedName>
        <fullName evidence="4">Pyridoxal-dependent decarboxylase, exosortase A system-associated</fullName>
    </submittedName>
</protein>
<dbReference type="InterPro" id="IPR022657">
    <property type="entry name" value="De-COase2_CS"/>
</dbReference>
<feature type="domain" description="Orn/DAP/Arg decarboxylase 2 N-terminal" evidence="3">
    <location>
        <begin position="85"/>
        <end position="330"/>
    </location>
</feature>
<dbReference type="Proteomes" id="UP000734823">
    <property type="component" value="Unassembled WGS sequence"/>
</dbReference>
<dbReference type="InterPro" id="IPR029066">
    <property type="entry name" value="PLP-binding_barrel"/>
</dbReference>
<dbReference type="PANTHER" id="PTHR43727">
    <property type="entry name" value="DIAMINOPIMELATE DECARBOXYLASE"/>
    <property type="match status" value="1"/>
</dbReference>